<sequence>MMFIIGIFSLFFLVLTELYISSTGFIVSSRRTKSDGYVSFSLLFISSTCASACGRSLLTSMFVKMLKTAWVSGLIQTALYADFFYYYFKSWKNRENLKLPA</sequence>
<comment type="caution">
    <text evidence="1">The sequence shown here is derived from an EMBL/GenBank/DDBJ whole genome shotgun (WGS) entry which is preliminary data.</text>
</comment>
<accession>A0ACC0ZZ73</accession>
<keyword evidence="2" id="KW-1185">Reference proteome</keyword>
<proteinExistence type="predicted"/>
<dbReference type="Proteomes" id="UP001164250">
    <property type="component" value="Chromosome 13"/>
</dbReference>
<evidence type="ECO:0000313" key="2">
    <source>
        <dbReference type="Proteomes" id="UP001164250"/>
    </source>
</evidence>
<evidence type="ECO:0000313" key="1">
    <source>
        <dbReference type="EMBL" id="KAJ0079320.1"/>
    </source>
</evidence>
<dbReference type="EMBL" id="CM047909">
    <property type="protein sequence ID" value="KAJ0079320.1"/>
    <property type="molecule type" value="Genomic_DNA"/>
</dbReference>
<gene>
    <name evidence="1" type="ORF">Patl1_24514</name>
</gene>
<protein>
    <submittedName>
        <fullName evidence="1">Uncharacterized protein</fullName>
    </submittedName>
</protein>
<name>A0ACC0ZZ73_9ROSI</name>
<organism evidence="1 2">
    <name type="scientific">Pistacia atlantica</name>
    <dbReference type="NCBI Taxonomy" id="434234"/>
    <lineage>
        <taxon>Eukaryota</taxon>
        <taxon>Viridiplantae</taxon>
        <taxon>Streptophyta</taxon>
        <taxon>Embryophyta</taxon>
        <taxon>Tracheophyta</taxon>
        <taxon>Spermatophyta</taxon>
        <taxon>Magnoliopsida</taxon>
        <taxon>eudicotyledons</taxon>
        <taxon>Gunneridae</taxon>
        <taxon>Pentapetalae</taxon>
        <taxon>rosids</taxon>
        <taxon>malvids</taxon>
        <taxon>Sapindales</taxon>
        <taxon>Anacardiaceae</taxon>
        <taxon>Pistacia</taxon>
    </lineage>
</organism>
<reference evidence="2" key="1">
    <citation type="journal article" date="2023" name="G3 (Bethesda)">
        <title>Genome assembly and association tests identify interacting loci associated with vigor, precocity, and sex in interspecific pistachio rootstocks.</title>
        <authorList>
            <person name="Palmer W."/>
            <person name="Jacygrad E."/>
            <person name="Sagayaradj S."/>
            <person name="Cavanaugh K."/>
            <person name="Han R."/>
            <person name="Bertier L."/>
            <person name="Beede B."/>
            <person name="Kafkas S."/>
            <person name="Golino D."/>
            <person name="Preece J."/>
            <person name="Michelmore R."/>
        </authorList>
    </citation>
    <scope>NUCLEOTIDE SEQUENCE [LARGE SCALE GENOMIC DNA]</scope>
</reference>